<protein>
    <submittedName>
        <fullName evidence="1">Uncharacterized protein</fullName>
    </submittedName>
</protein>
<accession>A0ACC2IXB5</accession>
<name>A0ACC2IXB5_9PEZI</name>
<evidence type="ECO:0000313" key="1">
    <source>
        <dbReference type="EMBL" id="KAJ8119739.1"/>
    </source>
</evidence>
<evidence type="ECO:0000313" key="2">
    <source>
        <dbReference type="Proteomes" id="UP001153334"/>
    </source>
</evidence>
<proteinExistence type="predicted"/>
<dbReference type="EMBL" id="JAPESX010000777">
    <property type="protein sequence ID" value="KAJ8119739.1"/>
    <property type="molecule type" value="Genomic_DNA"/>
</dbReference>
<comment type="caution">
    <text evidence="1">The sequence shown here is derived from an EMBL/GenBank/DDBJ whole genome shotgun (WGS) entry which is preliminary data.</text>
</comment>
<dbReference type="Proteomes" id="UP001153334">
    <property type="component" value="Unassembled WGS sequence"/>
</dbReference>
<organism evidence="1 2">
    <name type="scientific">Nemania bipapillata</name>
    <dbReference type="NCBI Taxonomy" id="110536"/>
    <lineage>
        <taxon>Eukaryota</taxon>
        <taxon>Fungi</taxon>
        <taxon>Dikarya</taxon>
        <taxon>Ascomycota</taxon>
        <taxon>Pezizomycotina</taxon>
        <taxon>Sordariomycetes</taxon>
        <taxon>Xylariomycetidae</taxon>
        <taxon>Xylariales</taxon>
        <taxon>Xylariaceae</taxon>
        <taxon>Nemania</taxon>
    </lineage>
</organism>
<keyword evidence="2" id="KW-1185">Reference proteome</keyword>
<reference evidence="1" key="1">
    <citation type="submission" date="2022-11" db="EMBL/GenBank/DDBJ databases">
        <title>Genome Sequence of Nemania bipapillata.</title>
        <authorList>
            <person name="Buettner E."/>
        </authorList>
    </citation>
    <scope>NUCLEOTIDE SEQUENCE</scope>
    <source>
        <strain evidence="1">CP14</strain>
    </source>
</reference>
<sequence>MIVVDLLSLVLIGVAASAMPCGEIQPLVFPITDVQIIPSISNSLTKGIPASIGTPGQTIVFLPWPELNNTWIYDEQPYCDPSIIFSDTICRVRRGNLYSDVSSSSYHKAEDIPSAGGAPVETQGKYAETGISKLLDSSVPVQDTLDIGSVQVSESFPFGVPRLSWDHGYTISHPMGLGSNSTLLNTLVKAGRIGSRVWSIFWGRMWVDADDAMDGSLVLGGYDSQKVIGKNYTQRLDYSDTTGCWTGMRVNVASVKLNIRDGDDVELLSPSDAFDACIVPQRQLLLEAPPAIVKGFENTSGVSSLGPSYGIHWGGYLYDSTNLFDGDMTISLSSGLEVRIPNNQYLVPYVDVDRNGSRIFNNSQHELLVAISYAKYDAPRTLGRYFFTGAYLMVNHDAGTFTIINYLYGHYNNL</sequence>
<gene>
    <name evidence="1" type="ORF">ONZ43_g3375</name>
</gene>